<accession>A0AAU7QC24</accession>
<organism evidence="1">
    <name type="scientific">Acerihabitans sp. KWT182</name>
    <dbReference type="NCBI Taxonomy" id="3157919"/>
    <lineage>
        <taxon>Bacteria</taxon>
        <taxon>Pseudomonadati</taxon>
        <taxon>Pseudomonadota</taxon>
        <taxon>Gammaproteobacteria</taxon>
        <taxon>Enterobacterales</taxon>
        <taxon>Pectobacteriaceae</taxon>
        <taxon>Acerihabitans</taxon>
    </lineage>
</organism>
<dbReference type="Gene3D" id="3.10.670.10">
    <property type="entry name" value="Secreted effector protein ssei"/>
    <property type="match status" value="1"/>
</dbReference>
<name>A0AAU7QC24_9GAMM</name>
<dbReference type="EMBL" id="CP157947">
    <property type="protein sequence ID" value="XBS70197.1"/>
    <property type="molecule type" value="Genomic_DNA"/>
</dbReference>
<dbReference type="AlphaFoldDB" id="A0AAU7QC24"/>
<reference evidence="1" key="1">
    <citation type="submission" date="2024-06" db="EMBL/GenBank/DDBJ databases">
        <authorList>
            <person name="Coelho C."/>
            <person name="Bento M."/>
            <person name="Garcia E."/>
            <person name="Camelo A."/>
            <person name="Brandao I."/>
            <person name="Espirito Santo C."/>
            <person name="Trovao J."/>
            <person name="Verissimo A."/>
            <person name="Costa J."/>
            <person name="Tiago I."/>
        </authorList>
    </citation>
    <scope>NUCLEOTIDE SEQUENCE</scope>
    <source>
        <strain evidence="1">KWT182</strain>
    </source>
</reference>
<gene>
    <name evidence="1" type="ORF">ABK905_02630</name>
</gene>
<protein>
    <submittedName>
        <fullName evidence="1">Uncharacterized protein</fullName>
    </submittedName>
</protein>
<proteinExistence type="predicted"/>
<evidence type="ECO:0000313" key="1">
    <source>
        <dbReference type="EMBL" id="XBS70197.1"/>
    </source>
</evidence>
<sequence length="350" mass="40878">MPTKQVNRVISQRLVEELPNIARKSSGSIIVSLFGYLNPVPIHTVFSRKIKSHLSENMAAVITWISNFILNNMEQKMTKFIQWSSDIDKSLLSQMKKDSTFVLEQGQGTTQNFIEIDEYFFQVIWDTAIKSWRVVKPTEVMNMNYAVPMYKNDKGIWTASSILDSDRFPITTRSGRRSRHNTQEVDIIKMEPLRSIILPRDSYKDNKWMYILMLELMVNDYIPYMHDLFANGSDMSKMLLDFTTCLADESKFREIFTHGEDNDINALLVQFITGLRAGKGVKTSFRMLRLWKDEHDRSPVDHLVIILMIDKNEYVVDMMHLRPYGAGLIAERQVFNEPEWAHLIKKKHQQ</sequence>